<evidence type="ECO:0000313" key="2">
    <source>
        <dbReference type="Proteomes" id="UP000474802"/>
    </source>
</evidence>
<organism evidence="1 2">
    <name type="scientific">Devosia aurantiaca</name>
    <dbReference type="NCBI Taxonomy" id="2714858"/>
    <lineage>
        <taxon>Bacteria</taxon>
        <taxon>Pseudomonadati</taxon>
        <taxon>Pseudomonadota</taxon>
        <taxon>Alphaproteobacteria</taxon>
        <taxon>Hyphomicrobiales</taxon>
        <taxon>Devosiaceae</taxon>
        <taxon>Devosia</taxon>
    </lineage>
</organism>
<dbReference type="AlphaFoldDB" id="A0A6M1SK27"/>
<protein>
    <submittedName>
        <fullName evidence="1">Uncharacterized protein</fullName>
    </submittedName>
</protein>
<sequence length="95" mass="11195">MRFARVEDSLDWSEVPPRREPVRVVMQADVEQEARRRKQGLAIDEWQLREFVSGVPLPDRLVQLCRQIDLASAALSRMSPIPTNFADDIYWPRMW</sequence>
<reference evidence="1 2" key="2">
    <citation type="submission" date="2020-03" db="EMBL/GenBank/DDBJ databases">
        <title>Devosia chinhatensis sp. nov., isolated from a hexachlorocyclohexane (HCH) dump site in India.</title>
        <authorList>
            <person name="Kumar M."/>
            <person name="Lal R."/>
        </authorList>
    </citation>
    <scope>NUCLEOTIDE SEQUENCE [LARGE SCALE GENOMIC DNA]</scope>
    <source>
        <strain evidence="1 2">H239</strain>
    </source>
</reference>
<keyword evidence="2" id="KW-1185">Reference proteome</keyword>
<dbReference type="Proteomes" id="UP000474802">
    <property type="component" value="Unassembled WGS sequence"/>
</dbReference>
<gene>
    <name evidence="1" type="ORF">G5575_07815</name>
</gene>
<evidence type="ECO:0000313" key="1">
    <source>
        <dbReference type="EMBL" id="NGP17578.1"/>
    </source>
</evidence>
<reference evidence="1 2" key="1">
    <citation type="submission" date="2020-02" db="EMBL/GenBank/DDBJ databases">
        <authorList>
            <person name="Khan S.A."/>
            <person name="Jeon C.O."/>
            <person name="Chun B.H."/>
        </authorList>
    </citation>
    <scope>NUCLEOTIDE SEQUENCE [LARGE SCALE GENOMIC DNA]</scope>
    <source>
        <strain evidence="1 2">H239</strain>
    </source>
</reference>
<proteinExistence type="predicted"/>
<dbReference type="EMBL" id="JAALFG010000002">
    <property type="protein sequence ID" value="NGP17578.1"/>
    <property type="molecule type" value="Genomic_DNA"/>
</dbReference>
<dbReference type="RefSeq" id="WP_164533847.1">
    <property type="nucleotide sequence ID" value="NZ_JAALFG010000002.1"/>
</dbReference>
<comment type="caution">
    <text evidence="1">The sequence shown here is derived from an EMBL/GenBank/DDBJ whole genome shotgun (WGS) entry which is preliminary data.</text>
</comment>
<accession>A0A6M1SK27</accession>
<name>A0A6M1SK27_9HYPH</name>